<sequence>MGFINIDFMKFGELRLDLRKPLPFKDNSVDYIYSSHFFQYIEFIDSTAIRCLSDYYRILKKGGKMRMIIPDHEKLLKAYANNDIKYYINFIRIDNKL</sequence>
<gene>
    <name evidence="2" type="ORF">LCGC14_2370970</name>
</gene>
<name>A0A0F9CR14_9ZZZZ</name>
<dbReference type="CDD" id="cd02440">
    <property type="entry name" value="AdoMet_MTases"/>
    <property type="match status" value="1"/>
</dbReference>
<proteinExistence type="predicted"/>
<feature type="domain" description="Methyltransferase type 11" evidence="1">
    <location>
        <begin position="17"/>
        <end position="65"/>
    </location>
</feature>
<feature type="non-terminal residue" evidence="2">
    <location>
        <position position="97"/>
    </location>
</feature>
<protein>
    <recommendedName>
        <fullName evidence="1">Methyltransferase type 11 domain-containing protein</fullName>
    </recommendedName>
</protein>
<dbReference type="GO" id="GO:0008757">
    <property type="term" value="F:S-adenosylmethionine-dependent methyltransferase activity"/>
    <property type="evidence" value="ECO:0007669"/>
    <property type="project" value="InterPro"/>
</dbReference>
<dbReference type="EMBL" id="LAZR01034949">
    <property type="protein sequence ID" value="KKL28857.1"/>
    <property type="molecule type" value="Genomic_DNA"/>
</dbReference>
<evidence type="ECO:0000259" key="1">
    <source>
        <dbReference type="Pfam" id="PF08241"/>
    </source>
</evidence>
<dbReference type="SUPFAM" id="SSF53335">
    <property type="entry name" value="S-adenosyl-L-methionine-dependent methyltransferases"/>
    <property type="match status" value="1"/>
</dbReference>
<dbReference type="Pfam" id="PF08241">
    <property type="entry name" value="Methyltransf_11"/>
    <property type="match status" value="1"/>
</dbReference>
<dbReference type="InterPro" id="IPR029063">
    <property type="entry name" value="SAM-dependent_MTases_sf"/>
</dbReference>
<dbReference type="AlphaFoldDB" id="A0A0F9CR14"/>
<reference evidence="2" key="1">
    <citation type="journal article" date="2015" name="Nature">
        <title>Complex archaea that bridge the gap between prokaryotes and eukaryotes.</title>
        <authorList>
            <person name="Spang A."/>
            <person name="Saw J.H."/>
            <person name="Jorgensen S.L."/>
            <person name="Zaremba-Niedzwiedzka K."/>
            <person name="Martijn J."/>
            <person name="Lind A.E."/>
            <person name="van Eijk R."/>
            <person name="Schleper C."/>
            <person name="Guy L."/>
            <person name="Ettema T.J."/>
        </authorList>
    </citation>
    <scope>NUCLEOTIDE SEQUENCE</scope>
</reference>
<dbReference type="InterPro" id="IPR013216">
    <property type="entry name" value="Methyltransf_11"/>
</dbReference>
<organism evidence="2">
    <name type="scientific">marine sediment metagenome</name>
    <dbReference type="NCBI Taxonomy" id="412755"/>
    <lineage>
        <taxon>unclassified sequences</taxon>
        <taxon>metagenomes</taxon>
        <taxon>ecological metagenomes</taxon>
    </lineage>
</organism>
<dbReference type="Gene3D" id="3.40.50.150">
    <property type="entry name" value="Vaccinia Virus protein VP39"/>
    <property type="match status" value="1"/>
</dbReference>
<comment type="caution">
    <text evidence="2">The sequence shown here is derived from an EMBL/GenBank/DDBJ whole genome shotgun (WGS) entry which is preliminary data.</text>
</comment>
<accession>A0A0F9CR14</accession>
<evidence type="ECO:0000313" key="2">
    <source>
        <dbReference type="EMBL" id="KKL28857.1"/>
    </source>
</evidence>